<feature type="compositionally biased region" description="Basic and acidic residues" evidence="1">
    <location>
        <begin position="32"/>
        <end position="58"/>
    </location>
</feature>
<evidence type="ECO:0000313" key="3">
    <source>
        <dbReference type="Proteomes" id="UP000051863"/>
    </source>
</evidence>
<evidence type="ECO:0000313" key="2">
    <source>
        <dbReference type="EMBL" id="KRG71274.1"/>
    </source>
</evidence>
<dbReference type="Proteomes" id="UP000051863">
    <property type="component" value="Unassembled WGS sequence"/>
</dbReference>
<dbReference type="RefSeq" id="WP_057626777.1">
    <property type="nucleotide sequence ID" value="NZ_LDJJ01000009.1"/>
</dbReference>
<sequence length="70" mass="7705">MSIYTDLLFMHGHITNVALARQLAEDAATPPAREDTAADAGKPLRDGRERRQADEPMRKLPSAIDACSNR</sequence>
<gene>
    <name evidence="2" type="ORF">ABB27_03180</name>
</gene>
<proteinExistence type="predicted"/>
<protein>
    <submittedName>
        <fullName evidence="2">Uncharacterized protein</fullName>
    </submittedName>
</protein>
<name>A0A0R0CXX9_9GAMM</name>
<feature type="region of interest" description="Disordered" evidence="1">
    <location>
        <begin position="26"/>
        <end position="70"/>
    </location>
</feature>
<organism evidence="2 3">
    <name type="scientific">Stenotrophomonas terrae</name>
    <dbReference type="NCBI Taxonomy" id="405446"/>
    <lineage>
        <taxon>Bacteria</taxon>
        <taxon>Pseudomonadati</taxon>
        <taxon>Pseudomonadota</taxon>
        <taxon>Gammaproteobacteria</taxon>
        <taxon>Lysobacterales</taxon>
        <taxon>Lysobacteraceae</taxon>
        <taxon>Stenotrophomonas</taxon>
    </lineage>
</organism>
<dbReference type="PATRIC" id="fig|405446.3.peg.3777"/>
<dbReference type="EMBL" id="LDJJ01000009">
    <property type="protein sequence ID" value="KRG71274.1"/>
    <property type="molecule type" value="Genomic_DNA"/>
</dbReference>
<dbReference type="AlphaFoldDB" id="A0A0R0CXX9"/>
<keyword evidence="3" id="KW-1185">Reference proteome</keyword>
<comment type="caution">
    <text evidence="2">The sequence shown here is derived from an EMBL/GenBank/DDBJ whole genome shotgun (WGS) entry which is preliminary data.</text>
</comment>
<dbReference type="OrthoDB" id="6054498at2"/>
<accession>A0A0R0CXX9</accession>
<reference evidence="2 3" key="1">
    <citation type="submission" date="2015-05" db="EMBL/GenBank/DDBJ databases">
        <title>Genome sequencing and analysis of members of genus Stenotrophomonas.</title>
        <authorList>
            <person name="Patil P.P."/>
            <person name="Midha S."/>
            <person name="Patil P.B."/>
        </authorList>
    </citation>
    <scope>NUCLEOTIDE SEQUENCE [LARGE SCALE GENOMIC DNA]</scope>
    <source>
        <strain evidence="2 3">DSM 18941</strain>
    </source>
</reference>
<evidence type="ECO:0000256" key="1">
    <source>
        <dbReference type="SAM" id="MobiDB-lite"/>
    </source>
</evidence>